<keyword evidence="3" id="KW-0813">Transport</keyword>
<dbReference type="GO" id="GO:0006606">
    <property type="term" value="P:protein import into nucleus"/>
    <property type="evidence" value="ECO:0007669"/>
    <property type="project" value="TreeGrafter"/>
</dbReference>
<feature type="region of interest" description="Disordered" evidence="5">
    <location>
        <begin position="988"/>
        <end position="1024"/>
    </location>
</feature>
<evidence type="ECO:0000259" key="6">
    <source>
        <dbReference type="PROSITE" id="PS50166"/>
    </source>
</evidence>
<dbReference type="SUPFAM" id="SSF48371">
    <property type="entry name" value="ARM repeat"/>
    <property type="match status" value="1"/>
</dbReference>
<dbReference type="Proteomes" id="UP000267251">
    <property type="component" value="Unassembled WGS sequence"/>
</dbReference>
<name>A0A4P9Y8I1_9FUNG</name>
<feature type="domain" description="Importin N-terminal" evidence="6">
    <location>
        <begin position="25"/>
        <end position="97"/>
    </location>
</feature>
<dbReference type="GO" id="GO:0005829">
    <property type="term" value="C:cytosol"/>
    <property type="evidence" value="ECO:0007669"/>
    <property type="project" value="TreeGrafter"/>
</dbReference>
<dbReference type="EMBL" id="KZ987739">
    <property type="protein sequence ID" value="RKP15345.1"/>
    <property type="molecule type" value="Genomic_DNA"/>
</dbReference>
<protein>
    <submittedName>
        <fullName evidence="7">Armadillo-type protein</fullName>
    </submittedName>
</protein>
<feature type="region of interest" description="Disordered" evidence="5">
    <location>
        <begin position="373"/>
        <end position="392"/>
    </location>
</feature>
<dbReference type="Pfam" id="PF25758">
    <property type="entry name" value="TPR_IPO11"/>
    <property type="match status" value="1"/>
</dbReference>
<proteinExistence type="inferred from homology"/>
<reference evidence="8" key="1">
    <citation type="journal article" date="2018" name="Nat. Microbiol.">
        <title>Leveraging single-cell genomics to expand the fungal tree of life.</title>
        <authorList>
            <person name="Ahrendt S.R."/>
            <person name="Quandt C.A."/>
            <person name="Ciobanu D."/>
            <person name="Clum A."/>
            <person name="Salamov A."/>
            <person name="Andreopoulos B."/>
            <person name="Cheng J.F."/>
            <person name="Woyke T."/>
            <person name="Pelin A."/>
            <person name="Henrissat B."/>
            <person name="Reynolds N.K."/>
            <person name="Benny G.L."/>
            <person name="Smith M.E."/>
            <person name="James T.Y."/>
            <person name="Grigoriev I.V."/>
        </authorList>
    </citation>
    <scope>NUCLEOTIDE SEQUENCE [LARGE SCALE GENOMIC DNA]</scope>
</reference>
<dbReference type="AlphaFoldDB" id="A0A4P9Y8I1"/>
<dbReference type="Gene3D" id="1.25.10.10">
    <property type="entry name" value="Leucine-rich Repeat Variant"/>
    <property type="match status" value="1"/>
</dbReference>
<dbReference type="InterPro" id="IPR058669">
    <property type="entry name" value="TPR_IPO7/11-like"/>
</dbReference>
<evidence type="ECO:0000313" key="8">
    <source>
        <dbReference type="Proteomes" id="UP000267251"/>
    </source>
</evidence>
<feature type="compositionally biased region" description="Basic and acidic residues" evidence="5">
    <location>
        <begin position="1011"/>
        <end position="1024"/>
    </location>
</feature>
<dbReference type="OrthoDB" id="361693at2759"/>
<organism evidence="7 8">
    <name type="scientific">Piptocephalis cylindrospora</name>
    <dbReference type="NCBI Taxonomy" id="1907219"/>
    <lineage>
        <taxon>Eukaryota</taxon>
        <taxon>Fungi</taxon>
        <taxon>Fungi incertae sedis</taxon>
        <taxon>Zoopagomycota</taxon>
        <taxon>Zoopagomycotina</taxon>
        <taxon>Zoopagomycetes</taxon>
        <taxon>Zoopagales</taxon>
        <taxon>Piptocephalidaceae</taxon>
        <taxon>Piptocephalis</taxon>
    </lineage>
</organism>
<evidence type="ECO:0000256" key="2">
    <source>
        <dbReference type="ARBA" id="ARBA00007991"/>
    </source>
</evidence>
<sequence length="1024" mass="111356">MSARDHLLHALGEITSQQPERLKAAEANLRLWEVEPQFYPTVQSIFRDTSLDHAVRWAAVIYLKNGVDKHWRRTTKNAISPEEKASIRAGCLDAMTEPDNKLSLQNSVIISRIARLDFPVDWPDVFQHLHSVIQSLSPPAPSEANNTSASVPLPSPLLAHSVYTLHLTIKAVCSKTLGPARKSLQAVAPPLLETLSVLFTRTCSTWMNLLASFSYLNSTPSNLLIHMNVSLMALRCLRRLGAHGNKDLNPPPPSIALLISQGAQYLARWLDLRSHPSLALNTPSPLPHSLLLDIQEHLLKHAVLLVKCHADLQDHHPVDFARAHNAFPLLHGYWSIIVVREASRLPDASPSSYPPVAEKLMVNAMNLLRSMATSPQYTPPGGTTGDSTDPSGPISCRALIDTSLFTPPFLHDLLSTLLIRIMPLTHRDVAVWTADPEGWFQEEAANDYEHRVRPCAQRLLHDLLTRYLEHIRPPLMELWGNSLQGDPRTAGNPLIRDAVWWAVGQAAHELAGQVDFTAWASSLLLPLLRGPGDADVTRLLKRRSAWLLGEWAGLGIPREYLPVVYSTLLEGAIAPGEDVVVRLVGAQSFRECLEAWGFERSDLVAHGNMLPRAVQLLAGMLSHEGQGVEEAESYQIVLGTLTILIDRMGTWIRPYAPEILPFLPALWESASQRDLLKGSVLTLITRLTLVLGPLTQPMAELILPLVRYSVDSTAGEGHIYLLEDGLALWSAGLRQTPSNVPGAASTQSWAPLVGLAVNRLEYGTVELLEVLKILESYLLLLGEEVSAEGTGRGPLGPLGTEMLTLLAGLLEGTTAMAVKAILSLLGILVQVIHPPVWIPAMVESGMLRALIRGVLEAKEDLYLSPYYIGILSRFAVVDGGALLEGISQVASSISVPSAPIALGGGGAEEVVLKGLTHLWVERSECASTPSQRKLMSMGLAGLVGTGDHRVLSALPAILGVWTGVLAEVQEGEGGDLLIYHKGDDAVKGGEEAAEKKEDEDERAVVGPAPGSEEHIKLDSEGEHI</sequence>
<dbReference type="SMART" id="SM00913">
    <property type="entry name" value="IBN_N"/>
    <property type="match status" value="1"/>
</dbReference>
<gene>
    <name evidence="7" type="ORF">BJ684DRAFT_14415</name>
</gene>
<comment type="subcellular location">
    <subcellularLocation>
        <location evidence="1">Nucleus</location>
    </subcellularLocation>
</comment>
<accession>A0A4P9Y8I1</accession>
<dbReference type="InterPro" id="IPR016024">
    <property type="entry name" value="ARM-type_fold"/>
</dbReference>
<dbReference type="GO" id="GO:0005635">
    <property type="term" value="C:nuclear envelope"/>
    <property type="evidence" value="ECO:0007669"/>
    <property type="project" value="TreeGrafter"/>
</dbReference>
<evidence type="ECO:0000256" key="3">
    <source>
        <dbReference type="ARBA" id="ARBA00022448"/>
    </source>
</evidence>
<feature type="non-terminal residue" evidence="7">
    <location>
        <position position="1024"/>
    </location>
</feature>
<dbReference type="GO" id="GO:0031267">
    <property type="term" value="F:small GTPase binding"/>
    <property type="evidence" value="ECO:0007669"/>
    <property type="project" value="InterPro"/>
</dbReference>
<keyword evidence="8" id="KW-1185">Reference proteome</keyword>
<evidence type="ECO:0000256" key="1">
    <source>
        <dbReference type="ARBA" id="ARBA00004123"/>
    </source>
</evidence>
<dbReference type="PROSITE" id="PS50166">
    <property type="entry name" value="IMPORTIN_B_NT"/>
    <property type="match status" value="1"/>
</dbReference>
<dbReference type="InterPro" id="IPR011989">
    <property type="entry name" value="ARM-like"/>
</dbReference>
<comment type="similarity">
    <text evidence="2">Belongs to the importin beta family.</text>
</comment>
<evidence type="ECO:0000256" key="5">
    <source>
        <dbReference type="SAM" id="MobiDB-lite"/>
    </source>
</evidence>
<feature type="compositionally biased region" description="Low complexity" evidence="5">
    <location>
        <begin position="379"/>
        <end position="392"/>
    </location>
</feature>
<dbReference type="Pfam" id="PF03810">
    <property type="entry name" value="IBN_N"/>
    <property type="match status" value="1"/>
</dbReference>
<evidence type="ECO:0000313" key="7">
    <source>
        <dbReference type="EMBL" id="RKP15345.1"/>
    </source>
</evidence>
<keyword evidence="4" id="KW-0539">Nucleus</keyword>
<dbReference type="PANTHER" id="PTHR10997:SF7">
    <property type="entry name" value="IMPORTIN-11"/>
    <property type="match status" value="1"/>
</dbReference>
<dbReference type="PANTHER" id="PTHR10997">
    <property type="entry name" value="IMPORTIN-7, 8, 11"/>
    <property type="match status" value="1"/>
</dbReference>
<dbReference type="InterPro" id="IPR001494">
    <property type="entry name" value="Importin-beta_N"/>
</dbReference>
<evidence type="ECO:0000256" key="4">
    <source>
        <dbReference type="ARBA" id="ARBA00023242"/>
    </source>
</evidence>